<dbReference type="InterPro" id="IPR049829">
    <property type="entry name" value="MptA/B-like"/>
</dbReference>
<evidence type="ECO:0000313" key="9">
    <source>
        <dbReference type="Proteomes" id="UP000694300"/>
    </source>
</evidence>
<keyword evidence="9" id="KW-1185">Reference proteome</keyword>
<protein>
    <submittedName>
        <fullName evidence="8">Polyprenol phosphomannose-dependent alpha 1,6 mannosyltransferase MptB</fullName>
    </submittedName>
</protein>
<proteinExistence type="inferred from homology"/>
<comment type="subcellular location">
    <subcellularLocation>
        <location evidence="1">Membrane</location>
        <topology evidence="1">Multi-pass membrane protein</topology>
    </subcellularLocation>
</comment>
<dbReference type="EMBL" id="JADQDF010000001">
    <property type="protein sequence ID" value="MBW0126487.1"/>
    <property type="molecule type" value="Genomic_DNA"/>
</dbReference>
<keyword evidence="4" id="KW-0812">Transmembrane</keyword>
<dbReference type="Pfam" id="PF26314">
    <property type="entry name" value="MptA_B_family"/>
    <property type="match status" value="1"/>
</dbReference>
<reference evidence="8 9" key="1">
    <citation type="submission" date="2020-11" db="EMBL/GenBank/DDBJ databases">
        <title>Pseudonocardia abyssalis sp. nov. and Pseudonocardia oceani sp. nov., description and phylogenomic analysis of two novel actinomycetes isolated from the deep Southern Ocean.</title>
        <authorList>
            <person name="Parra J."/>
        </authorList>
    </citation>
    <scope>NUCLEOTIDE SEQUENCE [LARGE SCALE GENOMIC DNA]</scope>
    <source>
        <strain evidence="9">KRD185</strain>
    </source>
</reference>
<evidence type="ECO:0000256" key="3">
    <source>
        <dbReference type="ARBA" id="ARBA00022679"/>
    </source>
</evidence>
<gene>
    <name evidence="8" type="primary">mptB</name>
    <name evidence="8" type="ORF">I4I82_02100</name>
</gene>
<evidence type="ECO:0000256" key="6">
    <source>
        <dbReference type="ARBA" id="ARBA00023136"/>
    </source>
</evidence>
<keyword evidence="5" id="KW-1133">Transmembrane helix</keyword>
<evidence type="ECO:0000256" key="5">
    <source>
        <dbReference type="ARBA" id="ARBA00022989"/>
    </source>
</evidence>
<dbReference type="GO" id="GO:0016757">
    <property type="term" value="F:glycosyltransferase activity"/>
    <property type="evidence" value="ECO:0007669"/>
    <property type="project" value="UniProtKB-KW"/>
</dbReference>
<keyword evidence="6" id="KW-0472">Membrane</keyword>
<accession>A0ABS6U2L6</accession>
<sequence>MRCRRTQCRPSGATGTAASDRLSGRVVVSTAGVWLAPMLVAPPLFTRDVFSHLAQGTLPLRGQDPYQVGPEVLGNVLSENIHYF</sequence>
<organism evidence="8 9">
    <name type="scientific">Pseudonocardia oceani</name>
    <dbReference type="NCBI Taxonomy" id="2792013"/>
    <lineage>
        <taxon>Bacteria</taxon>
        <taxon>Bacillati</taxon>
        <taxon>Actinomycetota</taxon>
        <taxon>Actinomycetes</taxon>
        <taxon>Pseudonocardiales</taxon>
        <taxon>Pseudonocardiaceae</taxon>
        <taxon>Pseudonocardia</taxon>
    </lineage>
</organism>
<name>A0ABS6U2L6_9PSEU</name>
<evidence type="ECO:0000256" key="7">
    <source>
        <dbReference type="ARBA" id="ARBA00043987"/>
    </source>
</evidence>
<comment type="caution">
    <text evidence="8">The sequence shown here is derived from an EMBL/GenBank/DDBJ whole genome shotgun (WGS) entry which is preliminary data.</text>
</comment>
<evidence type="ECO:0000256" key="4">
    <source>
        <dbReference type="ARBA" id="ARBA00022692"/>
    </source>
</evidence>
<evidence type="ECO:0000256" key="2">
    <source>
        <dbReference type="ARBA" id="ARBA00022676"/>
    </source>
</evidence>
<dbReference type="NCBIfam" id="NF038066">
    <property type="entry name" value="MptB"/>
    <property type="match status" value="1"/>
</dbReference>
<comment type="similarity">
    <text evidence="7">Belongs to the MptA/B family.</text>
</comment>
<evidence type="ECO:0000313" key="8">
    <source>
        <dbReference type="EMBL" id="MBW0126487.1"/>
    </source>
</evidence>
<dbReference type="Proteomes" id="UP000694300">
    <property type="component" value="Unassembled WGS sequence"/>
</dbReference>
<keyword evidence="3" id="KW-0808">Transferase</keyword>
<evidence type="ECO:0000256" key="1">
    <source>
        <dbReference type="ARBA" id="ARBA00004141"/>
    </source>
</evidence>
<keyword evidence="2 8" id="KW-0328">Glycosyltransferase</keyword>